<keyword evidence="2" id="KW-1133">Transmembrane helix</keyword>
<evidence type="ECO:0000256" key="1">
    <source>
        <dbReference type="SAM" id="MobiDB-lite"/>
    </source>
</evidence>
<accession>A0ABS2TQ18</accession>
<gene>
    <name evidence="3" type="ORF">ITX44_08680</name>
</gene>
<organism evidence="3 4">
    <name type="scientific">Actinacidiphila acididurans</name>
    <dbReference type="NCBI Taxonomy" id="2784346"/>
    <lineage>
        <taxon>Bacteria</taxon>
        <taxon>Bacillati</taxon>
        <taxon>Actinomycetota</taxon>
        <taxon>Actinomycetes</taxon>
        <taxon>Kitasatosporales</taxon>
        <taxon>Streptomycetaceae</taxon>
        <taxon>Actinacidiphila</taxon>
    </lineage>
</organism>
<evidence type="ECO:0000256" key="2">
    <source>
        <dbReference type="SAM" id="Phobius"/>
    </source>
</evidence>
<dbReference type="EMBL" id="JADKYB010000004">
    <property type="protein sequence ID" value="MBM9504611.1"/>
    <property type="molecule type" value="Genomic_DNA"/>
</dbReference>
<dbReference type="Proteomes" id="UP000749040">
    <property type="component" value="Unassembled WGS sequence"/>
</dbReference>
<keyword evidence="2" id="KW-0812">Transmembrane</keyword>
<evidence type="ECO:0008006" key="5">
    <source>
        <dbReference type="Google" id="ProtNLM"/>
    </source>
</evidence>
<dbReference type="SUPFAM" id="SSF53850">
    <property type="entry name" value="Periplasmic binding protein-like II"/>
    <property type="match status" value="1"/>
</dbReference>
<evidence type="ECO:0000313" key="3">
    <source>
        <dbReference type="EMBL" id="MBM9504611.1"/>
    </source>
</evidence>
<feature type="transmembrane region" description="Helical" evidence="2">
    <location>
        <begin position="810"/>
        <end position="830"/>
    </location>
</feature>
<keyword evidence="4" id="KW-1185">Reference proteome</keyword>
<feature type="compositionally biased region" description="Low complexity" evidence="1">
    <location>
        <begin position="759"/>
        <end position="789"/>
    </location>
</feature>
<evidence type="ECO:0000313" key="4">
    <source>
        <dbReference type="Proteomes" id="UP000749040"/>
    </source>
</evidence>
<name>A0ABS2TQ18_9ACTN</name>
<feature type="transmembrane region" description="Helical" evidence="2">
    <location>
        <begin position="18"/>
        <end position="38"/>
    </location>
</feature>
<comment type="caution">
    <text evidence="3">The sequence shown here is derived from an EMBL/GenBank/DDBJ whole genome shotgun (WGS) entry which is preliminary data.</text>
</comment>
<dbReference type="RefSeq" id="WP_205356490.1">
    <property type="nucleotide sequence ID" value="NZ_JADKYB010000004.1"/>
</dbReference>
<reference evidence="3 4" key="1">
    <citation type="submission" date="2021-01" db="EMBL/GenBank/DDBJ databases">
        <title>Streptomyces acididurans sp. nov., isolated from a peat swamp forest soil.</title>
        <authorList>
            <person name="Chantavorakit T."/>
            <person name="Duangmal K."/>
        </authorList>
    </citation>
    <scope>NUCLEOTIDE SEQUENCE [LARGE SCALE GENOMIC DNA]</scope>
    <source>
        <strain evidence="3 4">KK5PA1</strain>
    </source>
</reference>
<feature type="region of interest" description="Disordered" evidence="1">
    <location>
        <begin position="690"/>
        <end position="794"/>
    </location>
</feature>
<protein>
    <recommendedName>
        <fullName evidence="5">PBP domain-containing protein</fullName>
    </recommendedName>
</protein>
<dbReference type="Gene3D" id="3.40.190.10">
    <property type="entry name" value="Periplasmic binding protein-like II"/>
    <property type="match status" value="2"/>
</dbReference>
<feature type="compositionally biased region" description="Gly residues" evidence="1">
    <location>
        <begin position="704"/>
        <end position="758"/>
    </location>
</feature>
<sequence length="851" mass="86488">MSAHDLQRPVPRTEGRVLLVRFGGLLTSVLAAVGLVLLPPAAGGAQAHADTGNGSAVTKSGTKGAYDDFSKLKVTVEQTKDLRTQGLKVSWTGGAPTQPSSQSPFGTNYLQIMQCWGDASTGPTPQQCEFGNPPPKSGVLNGTREVGSHDPQEPTARTVPFTTVKGQTSTDVNQFFTQYATNEQVATTTGADGTGETIFQVEDATQSPILGCGAVAHTGQAPAPCWLVVVPRGTREPDGSTTSLGLLTSALSAGNWAQRMVFRLDFQPTDSPCPIGQAEQPTIGSEMVGEAMSQWQPTLCTADKTTFSYVPQLEDFSRTQVLSGSSGLAGLAFVENPVVPPPDTAAVVHAPVAVSGLVIGYNIQVNGTSRQVPRIRLNARLVAKMLTQSYQCDLPGNTLPRGALPAKNPDSVWNDPEFLKLNEGAGFTRSASCGFGFGVPQSGSDSAEQLWKWLRSDPDAENFLAGKADPWGMTINPSFLRLDPAHTPLSDFQKPDPTAWVPNSEYPNVQITAIGLNPYAASFSDEARTLRKANNGGVAGFAVGSIPPSPTKADTQIPGQYFNLGLTDAASAARYRLGTAELLNADGQFVAPTVDALTKAVDGMKAGQVPGVVNADPSRKTPGAYPLTTVTYAAASTSLDPTQRKTYATLIRYAAGAGQQTGIGYGLLPPGYAPLTPALRDQALASAAALEEGRVPPPTTTGGTSSGGSGTGGTSGTAGTSGGGGTGTGGLAVGGTSTSGGGTAPGGGTGTTGGGTTTGGSPSASPSSSAAAAAGATKGSTGGPSASPPVSNVAQTGGRTPGAVLGAVRWVLLIVLIAGIAGSLAGPLLMRAGTIRGTGRALIPFGGRRAT</sequence>
<proteinExistence type="predicted"/>
<keyword evidence="2" id="KW-0472">Membrane</keyword>